<evidence type="ECO:0000256" key="1">
    <source>
        <dbReference type="ARBA" id="ARBA00022612"/>
    </source>
</evidence>
<proteinExistence type="predicted"/>
<organism evidence="6 7">
    <name type="scientific">Treponema vincentii</name>
    <dbReference type="NCBI Taxonomy" id="69710"/>
    <lineage>
        <taxon>Bacteria</taxon>
        <taxon>Pseudomonadati</taxon>
        <taxon>Spirochaetota</taxon>
        <taxon>Spirochaetia</taxon>
        <taxon>Spirochaetales</taxon>
        <taxon>Treponemataceae</taxon>
        <taxon>Treponema</taxon>
    </lineage>
</organism>
<dbReference type="AlphaFoldDB" id="A0A6P1Y2P1"/>
<dbReference type="Pfam" id="PF04586">
    <property type="entry name" value="Peptidase_S78"/>
    <property type="match status" value="1"/>
</dbReference>
<dbReference type="EMBL" id="CP048020">
    <property type="protein sequence ID" value="QHX43599.1"/>
    <property type="molecule type" value="Genomic_DNA"/>
</dbReference>
<dbReference type="Proteomes" id="UP000464374">
    <property type="component" value="Chromosome"/>
</dbReference>
<evidence type="ECO:0000256" key="2">
    <source>
        <dbReference type="ARBA" id="ARBA00022670"/>
    </source>
</evidence>
<evidence type="ECO:0000313" key="7">
    <source>
        <dbReference type="Proteomes" id="UP000464374"/>
    </source>
</evidence>
<gene>
    <name evidence="6" type="ORF">GWP43_09300</name>
</gene>
<feature type="domain" description="Prohead serine protease" evidence="5">
    <location>
        <begin position="29"/>
        <end position="167"/>
    </location>
</feature>
<accession>A0A6P1Y2P1</accession>
<dbReference type="GO" id="GO:0006508">
    <property type="term" value="P:proteolysis"/>
    <property type="evidence" value="ECO:0007669"/>
    <property type="project" value="UniProtKB-KW"/>
</dbReference>
<dbReference type="GO" id="GO:0008233">
    <property type="term" value="F:peptidase activity"/>
    <property type="evidence" value="ECO:0007669"/>
    <property type="project" value="UniProtKB-KW"/>
</dbReference>
<feature type="compositionally biased region" description="Basic and acidic residues" evidence="4">
    <location>
        <begin position="219"/>
        <end position="234"/>
    </location>
</feature>
<dbReference type="RefSeq" id="WP_162663914.1">
    <property type="nucleotide sequence ID" value="NZ_CP048020.1"/>
</dbReference>
<keyword evidence="3" id="KW-0378">Hydrolase</keyword>
<sequence length="253" mass="29105">MKEKIVRNLKTNFTAREENGERWIIGLIPYNSRSENLNFWDENDPCFEVIEESAFKKTLADKAEVRALFAHDANKVLGSTKSETLQLEQSSEGLICRCKVPNTTWGNDAFEVISRGDVTTMSFGFIPYKQERRGNVTYLQSVKLEEVSFCVAYPAYEKTTSFTSIRSLLKTMELERLNQIIGGDETVTEEEKKELKSVIEKLQTIIKEEEKEENLDNQQPDKREQPDGTPKENGTEQEELEKLALLCEMELEN</sequence>
<evidence type="ECO:0000256" key="3">
    <source>
        <dbReference type="ARBA" id="ARBA00022801"/>
    </source>
</evidence>
<feature type="region of interest" description="Disordered" evidence="4">
    <location>
        <begin position="208"/>
        <end position="238"/>
    </location>
</feature>
<dbReference type="InterPro" id="IPR006433">
    <property type="entry name" value="Prohead_protease"/>
</dbReference>
<evidence type="ECO:0000256" key="4">
    <source>
        <dbReference type="SAM" id="MobiDB-lite"/>
    </source>
</evidence>
<name>A0A6P1Y2P1_9SPIR</name>
<dbReference type="InterPro" id="IPR054613">
    <property type="entry name" value="Peptidase_S78_dom"/>
</dbReference>
<keyword evidence="2 6" id="KW-0645">Protease</keyword>
<reference evidence="6 7" key="1">
    <citation type="submission" date="2020-01" db="EMBL/GenBank/DDBJ databases">
        <title>Complete genome sequence of a human oral phylogroup 1 Treponema sp. strain ATCC 700766, originally isolated from periodontitis dental plaque.</title>
        <authorList>
            <person name="Chan Y."/>
            <person name="Huo Y.-B."/>
            <person name="Yu X.-L."/>
            <person name="Zeng H."/>
            <person name="Leung W.-K."/>
            <person name="Watt R.M."/>
        </authorList>
    </citation>
    <scope>NUCLEOTIDE SEQUENCE [LARGE SCALE GENOMIC DNA]</scope>
    <source>
        <strain evidence="6 7">OMZ 804</strain>
    </source>
</reference>
<protein>
    <submittedName>
        <fullName evidence="6">HK97 family phage prohead protease</fullName>
    </submittedName>
</protein>
<keyword evidence="1" id="KW-1188">Viral release from host cell</keyword>
<evidence type="ECO:0000313" key="6">
    <source>
        <dbReference type="EMBL" id="QHX43599.1"/>
    </source>
</evidence>
<evidence type="ECO:0000259" key="5">
    <source>
        <dbReference type="Pfam" id="PF04586"/>
    </source>
</evidence>
<dbReference type="NCBIfam" id="TIGR01543">
    <property type="entry name" value="proheadase_HK97"/>
    <property type="match status" value="1"/>
</dbReference>
<dbReference type="KEGG" id="trz:GWP43_09300"/>